<proteinExistence type="predicted"/>
<keyword evidence="2" id="KW-1185">Reference proteome</keyword>
<sequence length="69" mass="7632">MKKIRVKSCTGDLSSSHARHTNVGNIVAKHARKFNKTAVFINRKKALKKGALKHKGHSTGQRPVLIALF</sequence>
<dbReference type="RefSeq" id="WP_054342139.1">
    <property type="nucleotide sequence ID" value="NZ_FTOE01000009.1"/>
</dbReference>
<dbReference type="Proteomes" id="UP000185999">
    <property type="component" value="Unassembled WGS sequence"/>
</dbReference>
<protein>
    <submittedName>
        <fullName evidence="1">Uncharacterized protein</fullName>
    </submittedName>
</protein>
<evidence type="ECO:0000313" key="1">
    <source>
        <dbReference type="EMBL" id="SIS97114.1"/>
    </source>
</evidence>
<dbReference type="AlphaFoldDB" id="A0A1N7NFH0"/>
<dbReference type="Pfam" id="PF23876">
    <property type="entry name" value="DUF7230"/>
    <property type="match status" value="1"/>
</dbReference>
<dbReference type="EMBL" id="FTOE01000009">
    <property type="protein sequence ID" value="SIS97114.1"/>
    <property type="molecule type" value="Genomic_DNA"/>
</dbReference>
<accession>A0A1N7NFH0</accession>
<name>A0A1N7NFH0_9GAMM</name>
<reference evidence="2" key="1">
    <citation type="submission" date="2017-01" db="EMBL/GenBank/DDBJ databases">
        <authorList>
            <person name="Varghese N."/>
            <person name="Submissions S."/>
        </authorList>
    </citation>
    <scope>NUCLEOTIDE SEQUENCE [LARGE SCALE GENOMIC DNA]</scope>
    <source>
        <strain evidence="2">DSM 22306</strain>
    </source>
</reference>
<evidence type="ECO:0000313" key="2">
    <source>
        <dbReference type="Proteomes" id="UP000185999"/>
    </source>
</evidence>
<organism evidence="1 2">
    <name type="scientific">Neptunomonas antarctica</name>
    <dbReference type="NCBI Taxonomy" id="619304"/>
    <lineage>
        <taxon>Bacteria</taxon>
        <taxon>Pseudomonadati</taxon>
        <taxon>Pseudomonadota</taxon>
        <taxon>Gammaproteobacteria</taxon>
        <taxon>Oceanospirillales</taxon>
        <taxon>Oceanospirillaceae</taxon>
        <taxon>Neptunomonas</taxon>
    </lineage>
</organism>
<gene>
    <name evidence="1" type="ORF">SAMN05421760_10988</name>
</gene>
<dbReference type="InterPro" id="IPR055654">
    <property type="entry name" value="DUF7230"/>
</dbReference>